<reference evidence="1" key="1">
    <citation type="submission" date="2022-02" db="EMBL/GenBank/DDBJ databases">
        <title>Plant Genome Project.</title>
        <authorList>
            <person name="Zhang R.-G."/>
        </authorList>
    </citation>
    <scope>NUCLEOTIDE SEQUENCE</scope>
    <source>
        <strain evidence="1">AT1</strain>
    </source>
</reference>
<gene>
    <name evidence="1" type="ORF">RHMOL_Rhmol05G0234000</name>
</gene>
<dbReference type="EMBL" id="CM046392">
    <property type="protein sequence ID" value="KAI8556203.1"/>
    <property type="molecule type" value="Genomic_DNA"/>
</dbReference>
<organism evidence="1 2">
    <name type="scientific">Rhododendron molle</name>
    <name type="common">Chinese azalea</name>
    <name type="synonym">Azalea mollis</name>
    <dbReference type="NCBI Taxonomy" id="49168"/>
    <lineage>
        <taxon>Eukaryota</taxon>
        <taxon>Viridiplantae</taxon>
        <taxon>Streptophyta</taxon>
        <taxon>Embryophyta</taxon>
        <taxon>Tracheophyta</taxon>
        <taxon>Spermatophyta</taxon>
        <taxon>Magnoliopsida</taxon>
        <taxon>eudicotyledons</taxon>
        <taxon>Gunneridae</taxon>
        <taxon>Pentapetalae</taxon>
        <taxon>asterids</taxon>
        <taxon>Ericales</taxon>
        <taxon>Ericaceae</taxon>
        <taxon>Ericoideae</taxon>
        <taxon>Rhodoreae</taxon>
        <taxon>Rhododendron</taxon>
    </lineage>
</organism>
<evidence type="ECO:0000313" key="1">
    <source>
        <dbReference type="EMBL" id="KAI8556203.1"/>
    </source>
</evidence>
<sequence>MNTDYTNHRLILSSSYPHIGVKSCSLYSVLNEKSDSAVQLDCPFKEPHLQVEIWGGFDGLVCVGTQREVWIWNPSTRKYKGLPNVEMPYCCYAWFGFGYD</sequence>
<evidence type="ECO:0000313" key="2">
    <source>
        <dbReference type="Proteomes" id="UP001062846"/>
    </source>
</evidence>
<accession>A0ACC0NS39</accession>
<comment type="caution">
    <text evidence="1">The sequence shown here is derived from an EMBL/GenBank/DDBJ whole genome shotgun (WGS) entry which is preliminary data.</text>
</comment>
<dbReference type="Proteomes" id="UP001062846">
    <property type="component" value="Chromosome 5"/>
</dbReference>
<protein>
    <submittedName>
        <fullName evidence="1">Uncharacterized protein</fullName>
    </submittedName>
</protein>
<keyword evidence="2" id="KW-1185">Reference proteome</keyword>
<name>A0ACC0NS39_RHOML</name>
<proteinExistence type="predicted"/>